<accession>A0AAD1FMU5</accession>
<feature type="region of interest" description="Disordered" evidence="1">
    <location>
        <begin position="1"/>
        <end position="30"/>
    </location>
</feature>
<feature type="compositionally biased region" description="Basic and acidic residues" evidence="1">
    <location>
        <begin position="1"/>
        <end position="14"/>
    </location>
</feature>
<dbReference type="EMBL" id="AP018045">
    <property type="protein sequence ID" value="BAX51771.1"/>
    <property type="molecule type" value="Genomic_DNA"/>
</dbReference>
<gene>
    <name evidence="2" type="ORF">PDPUS_1_00396</name>
</gene>
<proteinExistence type="predicted"/>
<sequence length="39" mass="4162">MKTEKNHTAQHVEDLVAQSDTGARTPSGLAGKILLSIGW</sequence>
<dbReference type="Proteomes" id="UP000218676">
    <property type="component" value="Chromosome 1"/>
</dbReference>
<evidence type="ECO:0000256" key="1">
    <source>
        <dbReference type="SAM" id="MobiDB-lite"/>
    </source>
</evidence>
<name>A0AAD1FMU5_PHODP</name>
<protein>
    <submittedName>
        <fullName evidence="2">Uncharacterized protein</fullName>
    </submittedName>
</protein>
<organism evidence="2 3">
    <name type="scientific">Photobacterium damsela subsp. piscicida</name>
    <name type="common">Pasteurella piscicida</name>
    <dbReference type="NCBI Taxonomy" id="38294"/>
    <lineage>
        <taxon>Bacteria</taxon>
        <taxon>Pseudomonadati</taxon>
        <taxon>Pseudomonadota</taxon>
        <taxon>Gammaproteobacteria</taxon>
        <taxon>Vibrionales</taxon>
        <taxon>Vibrionaceae</taxon>
        <taxon>Photobacterium</taxon>
    </lineage>
</organism>
<evidence type="ECO:0000313" key="3">
    <source>
        <dbReference type="Proteomes" id="UP000218676"/>
    </source>
</evidence>
<evidence type="ECO:0000313" key="2">
    <source>
        <dbReference type="EMBL" id="BAX51771.1"/>
    </source>
</evidence>
<dbReference type="AlphaFoldDB" id="A0AAD1FMU5"/>
<reference evidence="3" key="1">
    <citation type="submission" date="2017-05" db="EMBL/GenBank/DDBJ databases">
        <title>Whole genome sequence of fish pathogenic bacteria, Photobacterium damselae subsp. piscicida, strain 91-197, isolated from hybrid striped bass (Morone sp.) in USA.</title>
        <authorList>
            <person name="Teru Y."/>
            <person name="Hikima J."/>
            <person name="Kono T."/>
            <person name="Sakai M."/>
            <person name="Takano T."/>
            <person name="Hawke J.P."/>
            <person name="Takeyama H."/>
            <person name="Aoki T."/>
        </authorList>
    </citation>
    <scope>NUCLEOTIDE SEQUENCE [LARGE SCALE GENOMIC DNA]</scope>
    <source>
        <strain evidence="3">91-197</strain>
    </source>
</reference>